<keyword evidence="5" id="KW-1185">Reference proteome</keyword>
<reference evidence="4 5" key="1">
    <citation type="submission" date="2018-10" db="EMBL/GenBank/DDBJ databases">
        <title>Bacillus Keqinensis sp. nov., a moderately halophilic bacterium isolated from a saline-alkaline lake.</title>
        <authorList>
            <person name="Wang H."/>
        </authorList>
    </citation>
    <scope>NUCLEOTIDE SEQUENCE [LARGE SCALE GENOMIC DNA]</scope>
    <source>
        <strain evidence="4 5">KQ-3</strain>
    </source>
</reference>
<feature type="domain" description="GerMN" evidence="3">
    <location>
        <begin position="141"/>
        <end position="232"/>
    </location>
</feature>
<feature type="chain" id="PRO_5038968300" evidence="2">
    <location>
        <begin position="24"/>
        <end position="401"/>
    </location>
</feature>
<feature type="signal peptide" evidence="2">
    <location>
        <begin position="1"/>
        <end position="23"/>
    </location>
</feature>
<feature type="compositionally biased region" description="Acidic residues" evidence="1">
    <location>
        <begin position="67"/>
        <end position="102"/>
    </location>
</feature>
<evidence type="ECO:0000259" key="3">
    <source>
        <dbReference type="SMART" id="SM00909"/>
    </source>
</evidence>
<organism evidence="4 5">
    <name type="scientific">Alteribacter keqinensis</name>
    <dbReference type="NCBI Taxonomy" id="2483800"/>
    <lineage>
        <taxon>Bacteria</taxon>
        <taxon>Bacillati</taxon>
        <taxon>Bacillota</taxon>
        <taxon>Bacilli</taxon>
        <taxon>Bacillales</taxon>
        <taxon>Bacillaceae</taxon>
        <taxon>Alteribacter</taxon>
    </lineage>
</organism>
<dbReference type="EMBL" id="RHIB01000001">
    <property type="protein sequence ID" value="RNA70251.1"/>
    <property type="molecule type" value="Genomic_DNA"/>
</dbReference>
<name>A0A3M7TY91_9BACI</name>
<evidence type="ECO:0000313" key="5">
    <source>
        <dbReference type="Proteomes" id="UP000278746"/>
    </source>
</evidence>
<dbReference type="RefSeq" id="WP_122897855.1">
    <property type="nucleotide sequence ID" value="NZ_RHIB01000001.1"/>
</dbReference>
<keyword evidence="2" id="KW-0732">Signal</keyword>
<gene>
    <name evidence="4" type="ORF">EBO34_10100</name>
</gene>
<protein>
    <submittedName>
        <fullName evidence="4">Sporulation protein</fullName>
    </submittedName>
</protein>
<dbReference type="PROSITE" id="PS51257">
    <property type="entry name" value="PROKAR_LIPOPROTEIN"/>
    <property type="match status" value="1"/>
</dbReference>
<dbReference type="SMART" id="SM00909">
    <property type="entry name" value="Germane"/>
    <property type="match status" value="2"/>
</dbReference>
<feature type="region of interest" description="Disordered" evidence="1">
    <location>
        <begin position="67"/>
        <end position="106"/>
    </location>
</feature>
<dbReference type="Pfam" id="PF10646">
    <property type="entry name" value="Germane"/>
    <property type="match status" value="2"/>
</dbReference>
<accession>A0A3M7TY91</accession>
<dbReference type="AlphaFoldDB" id="A0A3M7TY91"/>
<dbReference type="InterPro" id="IPR019606">
    <property type="entry name" value="GerMN"/>
</dbReference>
<feature type="domain" description="GerMN" evidence="3">
    <location>
        <begin position="292"/>
        <end position="381"/>
    </location>
</feature>
<evidence type="ECO:0000313" key="4">
    <source>
        <dbReference type="EMBL" id="RNA70251.1"/>
    </source>
</evidence>
<dbReference type="Proteomes" id="UP000278746">
    <property type="component" value="Unassembled WGS sequence"/>
</dbReference>
<proteinExistence type="predicted"/>
<comment type="caution">
    <text evidence="4">The sequence shown here is derived from an EMBL/GenBank/DDBJ whole genome shotgun (WGS) entry which is preliminary data.</text>
</comment>
<evidence type="ECO:0000256" key="2">
    <source>
        <dbReference type="SAM" id="SignalP"/>
    </source>
</evidence>
<sequence length="401" mass="44648">MLRLIKKPWWMLILAAAVVTACGAEDEAQETFEEVDPPQYVDDEDELGLEGMLEALEENTVEVNEEMDMEEGMEEDEYDEKGGMMEDDDMHEDDMHEEDEEMGEKGGGMMEETAMRELYLMDRNGMVTPQTFALPDSNQDLEQSLSYLVKDGPVTELLPNGFQAVLPAGTEVLEAEVTGDGTAVIDFSPDFTDYRPEDELRILQAVTWTVTQFENVDRVQIKIAGEEQQVMPQNGTPIAEGYSRIHGINLETGAVSDLSNTKAVTVYFLSQHEDQTYYVPVTRRVPANADTYTAVVDELLKGPDMLTSLLTDFRNEVALVEEPKFRNGTVTLNFNEGVLTQLEGTAVSEHVVNMLVLSLTEQEEVEQVSIEVNDNDELMVSSGAALTEPVTRPGTVNTGKY</sequence>
<dbReference type="OrthoDB" id="1715058at2"/>
<evidence type="ECO:0000256" key="1">
    <source>
        <dbReference type="SAM" id="MobiDB-lite"/>
    </source>
</evidence>